<dbReference type="STRING" id="1123501.Wenmar_02562"/>
<organism evidence="1 2">
    <name type="scientific">Wenxinia marina DSM 24838</name>
    <dbReference type="NCBI Taxonomy" id="1123501"/>
    <lineage>
        <taxon>Bacteria</taxon>
        <taxon>Pseudomonadati</taxon>
        <taxon>Pseudomonadota</taxon>
        <taxon>Alphaproteobacteria</taxon>
        <taxon>Rhodobacterales</taxon>
        <taxon>Roseobacteraceae</taxon>
        <taxon>Wenxinia</taxon>
    </lineage>
</organism>
<keyword evidence="2" id="KW-1185">Reference proteome</keyword>
<dbReference type="AlphaFoldDB" id="A0A0D0Q2R2"/>
<dbReference type="Gene3D" id="3.30.530.20">
    <property type="match status" value="1"/>
</dbReference>
<accession>A0A0D0Q2R2</accession>
<dbReference type="SUPFAM" id="SSF55961">
    <property type="entry name" value="Bet v1-like"/>
    <property type="match status" value="1"/>
</dbReference>
<comment type="caution">
    <text evidence="1">The sequence shown here is derived from an EMBL/GenBank/DDBJ whole genome shotgun (WGS) entry which is preliminary data.</text>
</comment>
<dbReference type="EMBL" id="AONG01000012">
    <property type="protein sequence ID" value="KIQ68834.1"/>
    <property type="molecule type" value="Genomic_DNA"/>
</dbReference>
<dbReference type="InterPro" id="IPR023393">
    <property type="entry name" value="START-like_dom_sf"/>
</dbReference>
<evidence type="ECO:0000313" key="1">
    <source>
        <dbReference type="EMBL" id="KIQ68834.1"/>
    </source>
</evidence>
<evidence type="ECO:0000313" key="2">
    <source>
        <dbReference type="Proteomes" id="UP000035100"/>
    </source>
</evidence>
<protein>
    <submittedName>
        <fullName evidence="1">Uncharacterized protein</fullName>
    </submittedName>
</protein>
<name>A0A0D0Q2R2_9RHOB</name>
<gene>
    <name evidence="1" type="ORF">Wenmar_02562</name>
</gene>
<reference evidence="1 2" key="1">
    <citation type="submission" date="2013-01" db="EMBL/GenBank/DDBJ databases">
        <authorList>
            <person name="Fiebig A."/>
            <person name="Goeker M."/>
            <person name="Klenk H.-P.P."/>
        </authorList>
    </citation>
    <scope>NUCLEOTIDE SEQUENCE [LARGE SCALE GENOMIC DNA]</scope>
    <source>
        <strain evidence="1 2">DSM 24838</strain>
    </source>
</reference>
<dbReference type="Proteomes" id="UP000035100">
    <property type="component" value="Unassembled WGS sequence"/>
</dbReference>
<dbReference type="eggNOG" id="COG3832">
    <property type="taxonomic scope" value="Bacteria"/>
</dbReference>
<sequence length="62" mass="6484">MARTGPTELTVTFSDDGAGGTRVDLVHGGWPPGESASARRETYDADWTLVLGRLALALPVTA</sequence>
<proteinExistence type="predicted"/>